<accession>A0A6A7FNG1</accession>
<keyword evidence="4" id="KW-0732">Signal</keyword>
<dbReference type="PROSITE" id="PS01180">
    <property type="entry name" value="CUB"/>
    <property type="match status" value="2"/>
</dbReference>
<reference evidence="6" key="1">
    <citation type="submission" date="2017-11" db="EMBL/GenBank/DDBJ databases">
        <title>The sensing device of the deep-sea amphipod.</title>
        <authorList>
            <person name="Kobayashi H."/>
            <person name="Nagahama T."/>
            <person name="Arai W."/>
            <person name="Sasagawa Y."/>
            <person name="Umeda M."/>
            <person name="Hayashi T."/>
            <person name="Nikaido I."/>
            <person name="Watanabe H."/>
            <person name="Oguri K."/>
            <person name="Kitazato H."/>
            <person name="Fujioka K."/>
            <person name="Kido Y."/>
            <person name="Takami H."/>
        </authorList>
    </citation>
    <scope>NUCLEOTIDE SEQUENCE</scope>
    <source>
        <tissue evidence="6">Whole body</tissue>
    </source>
</reference>
<keyword evidence="2" id="KW-1015">Disulfide bond</keyword>
<dbReference type="Pfam" id="PF00431">
    <property type="entry name" value="CUB"/>
    <property type="match status" value="1"/>
</dbReference>
<dbReference type="EMBL" id="IACT01000753">
    <property type="protein sequence ID" value="LAC20137.1"/>
    <property type="molecule type" value="mRNA"/>
</dbReference>
<dbReference type="SMART" id="SM00042">
    <property type="entry name" value="CUB"/>
    <property type="match status" value="1"/>
</dbReference>
<evidence type="ECO:0000256" key="4">
    <source>
        <dbReference type="SAM" id="SignalP"/>
    </source>
</evidence>
<feature type="domain" description="CUB" evidence="5">
    <location>
        <begin position="45"/>
        <end position="173"/>
    </location>
</feature>
<dbReference type="Gene3D" id="2.60.120.290">
    <property type="entry name" value="Spermadhesin, CUB domain"/>
    <property type="match status" value="1"/>
</dbReference>
<evidence type="ECO:0000256" key="2">
    <source>
        <dbReference type="ARBA" id="ARBA00023157"/>
    </source>
</evidence>
<feature type="chain" id="PRO_5025361589" evidence="4">
    <location>
        <begin position="26"/>
        <end position="298"/>
    </location>
</feature>
<feature type="domain" description="CUB" evidence="5">
    <location>
        <begin position="176"/>
        <end position="291"/>
    </location>
</feature>
<name>A0A6A7FNG1_9CRUS</name>
<dbReference type="SUPFAM" id="SSF49854">
    <property type="entry name" value="Spermadhesin, CUB domain"/>
    <property type="match status" value="1"/>
</dbReference>
<evidence type="ECO:0000256" key="3">
    <source>
        <dbReference type="PROSITE-ProRule" id="PRU00059"/>
    </source>
</evidence>
<keyword evidence="1" id="KW-0677">Repeat</keyword>
<evidence type="ECO:0000256" key="1">
    <source>
        <dbReference type="ARBA" id="ARBA00022737"/>
    </source>
</evidence>
<sequence>MGQHPGLAAHLLTVLILLATRGTYAYPGIPATRSSYTGTLQSANCGLAVQVLINVTETVELSTDYLLDSNGQLPHDCIVSWRVAVRTSGLENYGIRVTGSLSLEDPLNVGGCKSSALVLTDQDDEGDTTAVTQKLCGTRSISYLTYQDSVTVQLQLSVSGAAGRGFSITFSPVLACGGLVSGPVGTKTTLQTPLFPRPYPLDLSCTWDVQAPEGSEMRMECSKFALLRRRKGVCKDYLMIQYQGQLKFYCSKDLAGKKRALTIHGNQLFIYFRSAGRYNPSPGFMCTITFLPPPDSST</sequence>
<evidence type="ECO:0000259" key="5">
    <source>
        <dbReference type="PROSITE" id="PS01180"/>
    </source>
</evidence>
<feature type="signal peptide" evidence="4">
    <location>
        <begin position="1"/>
        <end position="25"/>
    </location>
</feature>
<evidence type="ECO:0000313" key="6">
    <source>
        <dbReference type="EMBL" id="LAC20137.1"/>
    </source>
</evidence>
<organism evidence="6">
    <name type="scientific">Hirondellea gigas</name>
    <dbReference type="NCBI Taxonomy" id="1518452"/>
    <lineage>
        <taxon>Eukaryota</taxon>
        <taxon>Metazoa</taxon>
        <taxon>Ecdysozoa</taxon>
        <taxon>Arthropoda</taxon>
        <taxon>Crustacea</taxon>
        <taxon>Multicrustacea</taxon>
        <taxon>Malacostraca</taxon>
        <taxon>Eumalacostraca</taxon>
        <taxon>Peracarida</taxon>
        <taxon>Amphipoda</taxon>
        <taxon>Amphilochidea</taxon>
        <taxon>Lysianassida</taxon>
        <taxon>Lysianassidira</taxon>
        <taxon>Lysianassoidea</taxon>
        <taxon>Lysianassidae</taxon>
        <taxon>Hirondellea</taxon>
    </lineage>
</organism>
<dbReference type="InterPro" id="IPR000859">
    <property type="entry name" value="CUB_dom"/>
</dbReference>
<proteinExistence type="evidence at transcript level"/>
<protein>
    <submittedName>
        <fullName evidence="6">Cubilin-like</fullName>
    </submittedName>
</protein>
<dbReference type="InterPro" id="IPR035914">
    <property type="entry name" value="Sperma_CUB_dom_sf"/>
</dbReference>
<dbReference type="PANTHER" id="PTHR24251">
    <property type="entry name" value="OVOCHYMASE-RELATED"/>
    <property type="match status" value="1"/>
</dbReference>
<dbReference type="CDD" id="cd00041">
    <property type="entry name" value="CUB"/>
    <property type="match status" value="1"/>
</dbReference>
<comment type="caution">
    <text evidence="3">Lacks conserved residue(s) required for the propagation of feature annotation.</text>
</comment>
<dbReference type="AlphaFoldDB" id="A0A6A7FNG1"/>